<protein>
    <recommendedName>
        <fullName evidence="1">MIB/HERC2 domain-containing protein</fullName>
    </recommendedName>
</protein>
<dbReference type="OMA" id="AHDLLCP"/>
<proteinExistence type="predicted"/>
<dbReference type="PANTHER" id="PTHR24202:SF4">
    <property type="entry name" value="E3 UBIQUITIN-PROTEIN LIGASE MIB2-RELATED"/>
    <property type="match status" value="1"/>
</dbReference>
<evidence type="ECO:0000313" key="2">
    <source>
        <dbReference type="Ensembl" id="ENSOANP00000037352.1"/>
    </source>
</evidence>
<dbReference type="PANTHER" id="PTHR24202">
    <property type="entry name" value="E3 UBIQUITIN-PROTEIN LIGASE MIB2"/>
    <property type="match status" value="1"/>
</dbReference>
<sequence length="103" mass="11630">MDADPYASMQVGVRVVRGLDWKWGHQDSGEGNVGTVVEIGRQGSPTTPDRTVVVQWDQGTRTNYRTGFQGAFDLHPPSQHHLRLLQEARAARHALEMRRVLRL</sequence>
<dbReference type="SUPFAM" id="SSF159034">
    <property type="entry name" value="Mib/herc2 domain-like"/>
    <property type="match status" value="1"/>
</dbReference>
<dbReference type="AlphaFoldDB" id="A0A6I8N8E5"/>
<dbReference type="Gene3D" id="2.30.30.40">
    <property type="entry name" value="SH3 Domains"/>
    <property type="match status" value="1"/>
</dbReference>
<dbReference type="GO" id="GO:0004842">
    <property type="term" value="F:ubiquitin-protein transferase activity"/>
    <property type="evidence" value="ECO:0007669"/>
    <property type="project" value="InterPro"/>
</dbReference>
<name>A0A6I8N8E5_ORNAN</name>
<dbReference type="PROSITE" id="PS51416">
    <property type="entry name" value="MIB_HERC2"/>
    <property type="match status" value="1"/>
</dbReference>
<dbReference type="InterPro" id="IPR010606">
    <property type="entry name" value="Mib_Herc2"/>
</dbReference>
<reference evidence="2 3" key="1">
    <citation type="journal article" date="2008" name="Nature">
        <title>Genome analysis of the platypus reveals unique signatures of evolution.</title>
        <authorList>
            <person name="Warren W.C."/>
            <person name="Hillier L.W."/>
            <person name="Marshall Graves J.A."/>
            <person name="Birney E."/>
            <person name="Ponting C.P."/>
            <person name="Grutzner F."/>
            <person name="Belov K."/>
            <person name="Miller W."/>
            <person name="Clarke L."/>
            <person name="Chinwalla A.T."/>
            <person name="Yang S.P."/>
            <person name="Heger A."/>
            <person name="Locke D.P."/>
            <person name="Miethke P."/>
            <person name="Waters P.D."/>
            <person name="Veyrunes F."/>
            <person name="Fulton L."/>
            <person name="Fulton B."/>
            <person name="Graves T."/>
            <person name="Wallis J."/>
            <person name="Puente X.S."/>
            <person name="Lopez-Otin C."/>
            <person name="Ordonez G.R."/>
            <person name="Eichler E.E."/>
            <person name="Chen L."/>
            <person name="Cheng Z."/>
            <person name="Deakin J.E."/>
            <person name="Alsop A."/>
            <person name="Thompson K."/>
            <person name="Kirby P."/>
            <person name="Papenfuss A.T."/>
            <person name="Wakefield M.J."/>
            <person name="Olender T."/>
            <person name="Lancet D."/>
            <person name="Huttley G.A."/>
            <person name="Smit A.F."/>
            <person name="Pask A."/>
            <person name="Temple-Smith P."/>
            <person name="Batzer M.A."/>
            <person name="Walker J.A."/>
            <person name="Konkel M.K."/>
            <person name="Harris R.S."/>
            <person name="Whittington C.M."/>
            <person name="Wong E.S."/>
            <person name="Gemmell N.J."/>
            <person name="Buschiazzo E."/>
            <person name="Vargas Jentzsch I.M."/>
            <person name="Merkel A."/>
            <person name="Schmitz J."/>
            <person name="Zemann A."/>
            <person name="Churakov G."/>
            <person name="Kriegs J.O."/>
            <person name="Brosius J."/>
            <person name="Murchison E.P."/>
            <person name="Sachidanandam R."/>
            <person name="Smith C."/>
            <person name="Hannon G.J."/>
            <person name="Tsend-Ayush E."/>
            <person name="McMillan D."/>
            <person name="Attenborough R."/>
            <person name="Rens W."/>
            <person name="Ferguson-Smith M."/>
            <person name="Lefevre C.M."/>
            <person name="Sharp J.A."/>
            <person name="Nicholas K.R."/>
            <person name="Ray D.A."/>
            <person name="Kube M."/>
            <person name="Reinhardt R."/>
            <person name="Pringle T.H."/>
            <person name="Taylor J."/>
            <person name="Jones R.C."/>
            <person name="Nixon B."/>
            <person name="Dacheux J.L."/>
            <person name="Niwa H."/>
            <person name="Sekita Y."/>
            <person name="Huang X."/>
            <person name="Stark A."/>
            <person name="Kheradpour P."/>
            <person name="Kellis M."/>
            <person name="Flicek P."/>
            <person name="Chen Y."/>
            <person name="Webber C."/>
            <person name="Hardison R."/>
            <person name="Nelson J."/>
            <person name="Hallsworth-Pepin K."/>
            <person name="Delehaunty K."/>
            <person name="Markovic C."/>
            <person name="Minx P."/>
            <person name="Feng Y."/>
            <person name="Kremitzki C."/>
            <person name="Mitreva M."/>
            <person name="Glasscock J."/>
            <person name="Wylie T."/>
            <person name="Wohldmann P."/>
            <person name="Thiru P."/>
            <person name="Nhan M.N."/>
            <person name="Pohl C.S."/>
            <person name="Smith S.M."/>
            <person name="Hou S."/>
            <person name="Nefedov M."/>
            <person name="de Jong P.J."/>
            <person name="Renfree M.B."/>
            <person name="Mardis E.R."/>
            <person name="Wilson R.K."/>
        </authorList>
    </citation>
    <scope>NUCLEOTIDE SEQUENCE [LARGE SCALE GENOMIC DNA]</scope>
    <source>
        <strain evidence="2 3">Glennie</strain>
    </source>
</reference>
<dbReference type="Pfam" id="PF06701">
    <property type="entry name" value="MIB_HERC2"/>
    <property type="match status" value="1"/>
</dbReference>
<dbReference type="InParanoid" id="A0A6I8N8E5"/>
<dbReference type="GeneTree" id="ENSGT00940000158097"/>
<dbReference type="Proteomes" id="UP000002279">
    <property type="component" value="Chromosome 5"/>
</dbReference>
<feature type="domain" description="MIB/HERC2" evidence="1">
    <location>
        <begin position="1"/>
        <end position="80"/>
    </location>
</feature>
<dbReference type="Bgee" id="ENSOANG00000046034">
    <property type="expression patterns" value="Expressed in heart and 5 other cell types or tissues"/>
</dbReference>
<evidence type="ECO:0000313" key="3">
    <source>
        <dbReference type="Proteomes" id="UP000002279"/>
    </source>
</evidence>
<evidence type="ECO:0000259" key="1">
    <source>
        <dbReference type="PROSITE" id="PS51416"/>
    </source>
</evidence>
<accession>A0A6I8N8E5</accession>
<dbReference type="Ensembl" id="ENSOANT00000073729.1">
    <property type="protein sequence ID" value="ENSOANP00000037352.1"/>
    <property type="gene ID" value="ENSOANG00000046034.1"/>
</dbReference>
<dbReference type="FunFam" id="2.30.30.40:FF:000044">
    <property type="entry name" value="E3 ubiquitin-protein ligase MIB2, putative"/>
    <property type="match status" value="1"/>
</dbReference>
<dbReference type="GO" id="GO:0046872">
    <property type="term" value="F:metal ion binding"/>
    <property type="evidence" value="ECO:0007669"/>
    <property type="project" value="InterPro"/>
</dbReference>
<reference evidence="2" key="3">
    <citation type="submission" date="2025-09" db="UniProtKB">
        <authorList>
            <consortium name="Ensembl"/>
        </authorList>
    </citation>
    <scope>IDENTIFICATION</scope>
    <source>
        <strain evidence="2">Glennie</strain>
    </source>
</reference>
<reference evidence="2" key="2">
    <citation type="submission" date="2025-08" db="UniProtKB">
        <authorList>
            <consortium name="Ensembl"/>
        </authorList>
    </citation>
    <scope>IDENTIFICATION</scope>
    <source>
        <strain evidence="2">Glennie</strain>
    </source>
</reference>
<keyword evidence="3" id="KW-1185">Reference proteome</keyword>
<organism evidence="2 3">
    <name type="scientific">Ornithorhynchus anatinus</name>
    <name type="common">Duckbill platypus</name>
    <dbReference type="NCBI Taxonomy" id="9258"/>
    <lineage>
        <taxon>Eukaryota</taxon>
        <taxon>Metazoa</taxon>
        <taxon>Chordata</taxon>
        <taxon>Craniata</taxon>
        <taxon>Vertebrata</taxon>
        <taxon>Euteleostomi</taxon>
        <taxon>Mammalia</taxon>
        <taxon>Monotremata</taxon>
        <taxon>Ornithorhynchidae</taxon>
        <taxon>Ornithorhynchus</taxon>
    </lineage>
</organism>
<dbReference type="InterPro" id="IPR037252">
    <property type="entry name" value="Mib_Herc2_sf"/>
</dbReference>
<dbReference type="GO" id="GO:0016567">
    <property type="term" value="P:protein ubiquitination"/>
    <property type="evidence" value="ECO:0007669"/>
    <property type="project" value="InterPro"/>
</dbReference>